<dbReference type="AlphaFoldDB" id="A0A6I4NZC2"/>
<feature type="transmembrane region" description="Helical" evidence="1">
    <location>
        <begin position="244"/>
        <end position="264"/>
    </location>
</feature>
<dbReference type="EMBL" id="WSTA01000030">
    <property type="protein sequence ID" value="MWB98572.1"/>
    <property type="molecule type" value="Genomic_DNA"/>
</dbReference>
<dbReference type="Proteomes" id="UP000438182">
    <property type="component" value="Unassembled WGS sequence"/>
</dbReference>
<feature type="transmembrane region" description="Helical" evidence="1">
    <location>
        <begin position="153"/>
        <end position="174"/>
    </location>
</feature>
<name>A0A6I4NZC2_9MICO</name>
<keyword evidence="3" id="KW-1185">Reference proteome</keyword>
<evidence type="ECO:0000313" key="3">
    <source>
        <dbReference type="Proteomes" id="UP000438182"/>
    </source>
</evidence>
<feature type="transmembrane region" description="Helical" evidence="1">
    <location>
        <begin position="64"/>
        <end position="87"/>
    </location>
</feature>
<reference evidence="2 3" key="1">
    <citation type="submission" date="2019-12" db="EMBL/GenBank/DDBJ databases">
        <authorList>
            <person name="Kim Y.S."/>
        </authorList>
    </citation>
    <scope>NUCLEOTIDE SEQUENCE [LARGE SCALE GENOMIC DNA]</scope>
    <source>
        <strain evidence="2 3">MMS17-SY077</strain>
    </source>
</reference>
<gene>
    <name evidence="2" type="ORF">GB864_08430</name>
</gene>
<sequence>MRTIGAEFLKVTTTRMWWVLAIVLVLYVAALAGGLGAFFGWYSTNPDGAPAGQPMPSTDALAPLVYGFATTVGYVFPVLLGALAVTGEFRHRLLTPTFLANPHRAGVLWAKFGVLFVFGALFGVFGYVATLGAGGGALAGFGVDPVFDDVDTWLLVARGILAMAIWAAIGVGLGTVVPNQVAAIVIVIAFTQFLEPILRFVAALNDITAQIAQYLPGAASDALVGASFYAVSGSGMPTPVSLEWWQGGLVLAGYAVLFTLIGYATSWRRDVT</sequence>
<comment type="caution">
    <text evidence="2">The sequence shown here is derived from an EMBL/GenBank/DDBJ whole genome shotgun (WGS) entry which is preliminary data.</text>
</comment>
<evidence type="ECO:0000313" key="2">
    <source>
        <dbReference type="EMBL" id="MWB98572.1"/>
    </source>
</evidence>
<organism evidence="2 3">
    <name type="scientific">Agromyces seonyuensis</name>
    <dbReference type="NCBI Taxonomy" id="2662446"/>
    <lineage>
        <taxon>Bacteria</taxon>
        <taxon>Bacillati</taxon>
        <taxon>Actinomycetota</taxon>
        <taxon>Actinomycetes</taxon>
        <taxon>Micrococcales</taxon>
        <taxon>Microbacteriaceae</taxon>
        <taxon>Agromyces</taxon>
    </lineage>
</organism>
<accession>A0A6I4NZC2</accession>
<proteinExistence type="predicted"/>
<evidence type="ECO:0000256" key="1">
    <source>
        <dbReference type="SAM" id="Phobius"/>
    </source>
</evidence>
<keyword evidence="1" id="KW-1133">Transmembrane helix</keyword>
<feature type="transmembrane region" description="Helical" evidence="1">
    <location>
        <begin position="16"/>
        <end position="44"/>
    </location>
</feature>
<keyword evidence="1" id="KW-0472">Membrane</keyword>
<feature type="transmembrane region" description="Helical" evidence="1">
    <location>
        <begin position="181"/>
        <end position="202"/>
    </location>
</feature>
<dbReference type="RefSeq" id="WP_160424026.1">
    <property type="nucleotide sequence ID" value="NZ_WSTA01000030.1"/>
</dbReference>
<keyword evidence="1" id="KW-0812">Transmembrane</keyword>
<protein>
    <submittedName>
        <fullName evidence="2">ABC transporter permease</fullName>
    </submittedName>
</protein>
<feature type="transmembrane region" description="Helical" evidence="1">
    <location>
        <begin position="108"/>
        <end position="133"/>
    </location>
</feature>